<evidence type="ECO:0000256" key="2">
    <source>
        <dbReference type="ARBA" id="ARBA00022840"/>
    </source>
</evidence>
<dbReference type="EMBL" id="JACHGT010000003">
    <property type="protein sequence ID" value="MBB6033999.1"/>
    <property type="molecule type" value="Genomic_DNA"/>
</dbReference>
<organism evidence="4 5">
    <name type="scientific">Phytomonospora endophytica</name>
    <dbReference type="NCBI Taxonomy" id="714109"/>
    <lineage>
        <taxon>Bacteria</taxon>
        <taxon>Bacillati</taxon>
        <taxon>Actinomycetota</taxon>
        <taxon>Actinomycetes</taxon>
        <taxon>Micromonosporales</taxon>
        <taxon>Micromonosporaceae</taxon>
        <taxon>Phytomonospora</taxon>
    </lineage>
</organism>
<evidence type="ECO:0000259" key="3">
    <source>
        <dbReference type="PROSITE" id="PS50043"/>
    </source>
</evidence>
<dbReference type="InterPro" id="IPR036388">
    <property type="entry name" value="WH-like_DNA-bd_sf"/>
</dbReference>
<feature type="domain" description="HTH luxR-type" evidence="3">
    <location>
        <begin position="845"/>
        <end position="910"/>
    </location>
</feature>
<name>A0A841FN16_9ACTN</name>
<keyword evidence="4" id="KW-0238">DNA-binding</keyword>
<reference evidence="4 5" key="1">
    <citation type="submission" date="2020-08" db="EMBL/GenBank/DDBJ databases">
        <title>Genomic Encyclopedia of Type Strains, Phase IV (KMG-IV): sequencing the most valuable type-strain genomes for metagenomic binning, comparative biology and taxonomic classification.</title>
        <authorList>
            <person name="Goeker M."/>
        </authorList>
    </citation>
    <scope>NUCLEOTIDE SEQUENCE [LARGE SCALE GENOMIC DNA]</scope>
    <source>
        <strain evidence="4 5">YIM 65646</strain>
    </source>
</reference>
<dbReference type="SUPFAM" id="SSF52540">
    <property type="entry name" value="P-loop containing nucleoside triphosphate hydrolases"/>
    <property type="match status" value="1"/>
</dbReference>
<evidence type="ECO:0000313" key="4">
    <source>
        <dbReference type="EMBL" id="MBB6033999.1"/>
    </source>
</evidence>
<evidence type="ECO:0000256" key="1">
    <source>
        <dbReference type="ARBA" id="ARBA00022741"/>
    </source>
</evidence>
<comment type="caution">
    <text evidence="4">The sequence shown here is derived from an EMBL/GenBank/DDBJ whole genome shotgun (WGS) entry which is preliminary data.</text>
</comment>
<gene>
    <name evidence="4" type="ORF">HNR73_001849</name>
</gene>
<dbReference type="GO" id="GO:0005737">
    <property type="term" value="C:cytoplasm"/>
    <property type="evidence" value="ECO:0007669"/>
    <property type="project" value="TreeGrafter"/>
</dbReference>
<dbReference type="Pfam" id="PF13191">
    <property type="entry name" value="AAA_16"/>
    <property type="match status" value="1"/>
</dbReference>
<dbReference type="SUPFAM" id="SSF46894">
    <property type="entry name" value="C-terminal effector domain of the bipartite response regulators"/>
    <property type="match status" value="1"/>
</dbReference>
<dbReference type="GO" id="GO:0004016">
    <property type="term" value="F:adenylate cyclase activity"/>
    <property type="evidence" value="ECO:0007669"/>
    <property type="project" value="TreeGrafter"/>
</dbReference>
<dbReference type="GO" id="GO:0005524">
    <property type="term" value="F:ATP binding"/>
    <property type="evidence" value="ECO:0007669"/>
    <property type="project" value="UniProtKB-KW"/>
</dbReference>
<dbReference type="PANTHER" id="PTHR16305">
    <property type="entry name" value="TESTICULAR SOLUBLE ADENYLYL CYCLASE"/>
    <property type="match status" value="1"/>
</dbReference>
<dbReference type="Gene3D" id="3.40.50.300">
    <property type="entry name" value="P-loop containing nucleotide triphosphate hydrolases"/>
    <property type="match status" value="1"/>
</dbReference>
<dbReference type="Proteomes" id="UP000548476">
    <property type="component" value="Unassembled WGS sequence"/>
</dbReference>
<keyword evidence="5" id="KW-1185">Reference proteome</keyword>
<dbReference type="SMART" id="SM00421">
    <property type="entry name" value="HTH_LUXR"/>
    <property type="match status" value="1"/>
</dbReference>
<dbReference type="InterPro" id="IPR041664">
    <property type="entry name" value="AAA_16"/>
</dbReference>
<evidence type="ECO:0000313" key="5">
    <source>
        <dbReference type="Proteomes" id="UP000548476"/>
    </source>
</evidence>
<dbReference type="CDD" id="cd06170">
    <property type="entry name" value="LuxR_C_like"/>
    <property type="match status" value="1"/>
</dbReference>
<dbReference type="InterPro" id="IPR016032">
    <property type="entry name" value="Sig_transdc_resp-reg_C-effctor"/>
</dbReference>
<dbReference type="Pfam" id="PF00196">
    <property type="entry name" value="GerE"/>
    <property type="match status" value="1"/>
</dbReference>
<dbReference type="PRINTS" id="PR00038">
    <property type="entry name" value="HTHLUXR"/>
</dbReference>
<dbReference type="AlphaFoldDB" id="A0A841FN16"/>
<dbReference type="InterPro" id="IPR000792">
    <property type="entry name" value="Tscrpt_reg_LuxR_C"/>
</dbReference>
<dbReference type="GO" id="GO:0006355">
    <property type="term" value="P:regulation of DNA-templated transcription"/>
    <property type="evidence" value="ECO:0007669"/>
    <property type="project" value="InterPro"/>
</dbReference>
<keyword evidence="1" id="KW-0547">Nucleotide-binding</keyword>
<sequence length="911" mass="96299">MLFGRPSEIARLDRLVDAARDGHSAALVLRGEAGIGKSALLDHCAAHADGFTLLRSSGAEFESELPYAGLHLLLREHVGRIGSLPEPQAAALRAALGLAADGDREWFLVGLAVLSLLTELAEDAPVLCLVDDVHWLDHETTAVLRFVARRLQAEGVVMILTARDSHAPAFAADGIDELTVSPLDDDASGEVLAAHAADLPGYVRDLIRAESSGNPLALRELAAAQREGHLGAETAGIARLPTHGRIQRSFGDRIAALPQGARNLLLIAAADDTRSTTTVLAAAERLGATLDDLDLVESRDLLRPAGEQLLFRHPLIRAAAYQGAATRERAAAHEALATVLDAQVDGYRRAWHLAAATTGTDETVAALLEAETDALLTRGGYAAVTSGYARAAALSPLPAERGRRFLAAARTALDAGQLDRADALADQAARNLADEIALAHVARVRGSAANWRGSPAAAHRIWSDAALRVAPHSQDNASYLLFNAAELAWLTGDFPAAAEDAERAAALGLRNADRVAAIATTAAGINGRAGKTPADGLDALRRMLGVVHTGKGPTALADGTTVVVWHLMLGDHVTGLERAEDLVARCRARGALGVLPRALGLLARARLYSGAHGQALDAATEGVGLAKDIGSSALLFGVPASVLAYLAAIEGDEERCTRLMAEILAMSGDRAGSIGEGPLALLDLGLGRFEAAHERLSTTLARPHRLDLIPYVPDLVESATRLNGPPQLGDAFELFESWATATGMPWARAVVTRCRALLDDANAEEHFTEALATHALPGDRPFEAARTTLLYGEWLRRRRRVNDAKPHLRQAAEAFARFRATVWADRARLELRAAGDSVTAQAPGPDDPFAGLTPQESQVVRLAADGLTNREIGAQLFLSPRTVGYHLYKAYPKLGVASRAELGRLPRSGGG</sequence>
<proteinExistence type="predicted"/>
<dbReference type="RefSeq" id="WP_184786842.1">
    <property type="nucleotide sequence ID" value="NZ_BONT01000013.1"/>
</dbReference>
<dbReference type="GO" id="GO:0003677">
    <property type="term" value="F:DNA binding"/>
    <property type="evidence" value="ECO:0007669"/>
    <property type="project" value="UniProtKB-KW"/>
</dbReference>
<dbReference type="PANTHER" id="PTHR16305:SF35">
    <property type="entry name" value="TRANSCRIPTIONAL ACTIVATOR DOMAIN"/>
    <property type="match status" value="1"/>
</dbReference>
<dbReference type="PROSITE" id="PS50043">
    <property type="entry name" value="HTH_LUXR_2"/>
    <property type="match status" value="1"/>
</dbReference>
<accession>A0A841FN16</accession>
<protein>
    <submittedName>
        <fullName evidence="4">DNA-binding CsgD family transcriptional regulator</fullName>
    </submittedName>
</protein>
<keyword evidence="2" id="KW-0067">ATP-binding</keyword>
<dbReference type="InterPro" id="IPR027417">
    <property type="entry name" value="P-loop_NTPase"/>
</dbReference>
<dbReference type="Gene3D" id="1.10.10.10">
    <property type="entry name" value="Winged helix-like DNA-binding domain superfamily/Winged helix DNA-binding domain"/>
    <property type="match status" value="1"/>
</dbReference>